<dbReference type="Pfam" id="PF11305">
    <property type="entry name" value="DUF3107"/>
    <property type="match status" value="1"/>
</dbReference>
<evidence type="ECO:0000313" key="1">
    <source>
        <dbReference type="EMBL" id="CAB4704529.1"/>
    </source>
</evidence>
<sequence length="77" mass="8226">MEIRIGVTQAMRELMVEIDDEKAQSKLKSAVEAALAGKTETLSVVDNKGREIVIPSAKIAYVEFGAADGSRKLGFGS</sequence>
<organism evidence="1">
    <name type="scientific">freshwater metagenome</name>
    <dbReference type="NCBI Taxonomy" id="449393"/>
    <lineage>
        <taxon>unclassified sequences</taxon>
        <taxon>metagenomes</taxon>
        <taxon>ecological metagenomes</taxon>
    </lineage>
</organism>
<proteinExistence type="predicted"/>
<gene>
    <name evidence="1" type="ORF">UFOPK2657_00179</name>
</gene>
<name>A0A6J6Q0D7_9ZZZZ</name>
<protein>
    <submittedName>
        <fullName evidence="1">Unannotated protein</fullName>
    </submittedName>
</protein>
<dbReference type="EMBL" id="CAEZYG010000015">
    <property type="protein sequence ID" value="CAB4704529.1"/>
    <property type="molecule type" value="Genomic_DNA"/>
</dbReference>
<reference evidence="1" key="1">
    <citation type="submission" date="2020-05" db="EMBL/GenBank/DDBJ databases">
        <authorList>
            <person name="Chiriac C."/>
            <person name="Salcher M."/>
            <person name="Ghai R."/>
            <person name="Kavagutti S V."/>
        </authorList>
    </citation>
    <scope>NUCLEOTIDE SEQUENCE</scope>
</reference>
<dbReference type="AlphaFoldDB" id="A0A6J6Q0D7"/>
<accession>A0A6J6Q0D7</accession>
<dbReference type="InterPro" id="IPR021456">
    <property type="entry name" value="DUF3107"/>
</dbReference>